<feature type="compositionally biased region" description="Basic and acidic residues" evidence="1">
    <location>
        <begin position="306"/>
        <end position="320"/>
    </location>
</feature>
<dbReference type="GO" id="GO:0005634">
    <property type="term" value="C:nucleus"/>
    <property type="evidence" value="ECO:0007669"/>
    <property type="project" value="TreeGrafter"/>
</dbReference>
<proteinExistence type="predicted"/>
<evidence type="ECO:0000256" key="1">
    <source>
        <dbReference type="SAM" id="MobiDB-lite"/>
    </source>
</evidence>
<dbReference type="GO" id="GO:0005737">
    <property type="term" value="C:cytoplasm"/>
    <property type="evidence" value="ECO:0007669"/>
    <property type="project" value="TreeGrafter"/>
</dbReference>
<feature type="compositionally biased region" description="Basic and acidic residues" evidence="1">
    <location>
        <begin position="349"/>
        <end position="360"/>
    </location>
</feature>
<dbReference type="EMBL" id="JAKELL010000002">
    <property type="protein sequence ID" value="KAH9000357.1"/>
    <property type="molecule type" value="Genomic_DNA"/>
</dbReference>
<dbReference type="SUPFAM" id="SSF46565">
    <property type="entry name" value="Chaperone J-domain"/>
    <property type="match status" value="1"/>
</dbReference>
<dbReference type="SMART" id="SM00271">
    <property type="entry name" value="DnaJ"/>
    <property type="match status" value="1"/>
</dbReference>
<dbReference type="Pfam" id="PF00226">
    <property type="entry name" value="DnaJ"/>
    <property type="match status" value="1"/>
</dbReference>
<dbReference type="CDD" id="cd06257">
    <property type="entry name" value="DnaJ"/>
    <property type="match status" value="1"/>
</dbReference>
<dbReference type="PANTHER" id="PTHR43948:SF14">
    <property type="entry name" value="PROTEIN DNAJ, PUTATIVE-RELATED"/>
    <property type="match status" value="1"/>
</dbReference>
<dbReference type="PANTHER" id="PTHR43948">
    <property type="entry name" value="DNAJ HOMOLOG SUBFAMILY B"/>
    <property type="match status" value="1"/>
</dbReference>
<dbReference type="InterPro" id="IPR036869">
    <property type="entry name" value="J_dom_sf"/>
</dbReference>
<evidence type="ECO:0000259" key="2">
    <source>
        <dbReference type="PROSITE" id="PS50076"/>
    </source>
</evidence>
<comment type="caution">
    <text evidence="3">The sequence shown here is derived from an EMBL/GenBank/DDBJ whole genome shotgun (WGS) entry which is preliminary data.</text>
</comment>
<feature type="domain" description="J" evidence="2">
    <location>
        <begin position="4"/>
        <end position="71"/>
    </location>
</feature>
<dbReference type="GO" id="GO:0051087">
    <property type="term" value="F:protein-folding chaperone binding"/>
    <property type="evidence" value="ECO:0007669"/>
    <property type="project" value="TreeGrafter"/>
</dbReference>
<dbReference type="PROSITE" id="PS00636">
    <property type="entry name" value="DNAJ_1"/>
    <property type="match status" value="1"/>
</dbReference>
<gene>
    <name evidence="3" type="ORF">EDB92DRAFT_1830810</name>
</gene>
<dbReference type="AlphaFoldDB" id="A0AAD4LS84"/>
<name>A0AAD4LS84_9AGAM</name>
<sequence>MSTDLYEVLGVQRDATEDQIRKAYKKRALQTHPDRVPLEQKTTAEDEFRKVNNAYEVLIDPTKRRAYDKAGVWPPPPPGSERSRHHRRPHHSSREREQYVPFPEDPFDFAWPHHAGFTDPFRLFESIFGELHHAMSDPFFPDPWRRDRRHDSHHRNPGGFFDDPLVGVGFPFERGNMFDDVVNSGNGRSRVYSHSRGAMAPDGRWVSESRMTRTINGVTESVWKRRDALGNEYATYTYPDGRERHTVNGREQITAQKHVQPQRIQAAPQPLPPIQTSVVSPPPPYSAMSRKRDSPKRDSPVSTSSRKRDSPSRERERHSPIEIQSSSHAGSLPPIGHSHHYRSPPPSAVHDRAYTHETPHYKSRWWKR</sequence>
<evidence type="ECO:0000313" key="3">
    <source>
        <dbReference type="EMBL" id="KAH9000357.1"/>
    </source>
</evidence>
<protein>
    <recommendedName>
        <fullName evidence="2">J domain-containing protein</fullName>
    </recommendedName>
</protein>
<dbReference type="InterPro" id="IPR018253">
    <property type="entry name" value="DnaJ_domain_CS"/>
</dbReference>
<organism evidence="3 4">
    <name type="scientific">Lactarius akahatsu</name>
    <dbReference type="NCBI Taxonomy" id="416441"/>
    <lineage>
        <taxon>Eukaryota</taxon>
        <taxon>Fungi</taxon>
        <taxon>Dikarya</taxon>
        <taxon>Basidiomycota</taxon>
        <taxon>Agaricomycotina</taxon>
        <taxon>Agaricomycetes</taxon>
        <taxon>Russulales</taxon>
        <taxon>Russulaceae</taxon>
        <taxon>Lactarius</taxon>
    </lineage>
</organism>
<dbReference type="GO" id="GO:0044183">
    <property type="term" value="F:protein folding chaperone"/>
    <property type="evidence" value="ECO:0007669"/>
    <property type="project" value="TreeGrafter"/>
</dbReference>
<feature type="region of interest" description="Disordered" evidence="1">
    <location>
        <begin position="255"/>
        <end position="368"/>
    </location>
</feature>
<feature type="region of interest" description="Disordered" evidence="1">
    <location>
        <begin position="68"/>
        <end position="97"/>
    </location>
</feature>
<dbReference type="GO" id="GO:0051082">
    <property type="term" value="F:unfolded protein binding"/>
    <property type="evidence" value="ECO:0007669"/>
    <property type="project" value="TreeGrafter"/>
</dbReference>
<reference evidence="3" key="1">
    <citation type="submission" date="2022-01" db="EMBL/GenBank/DDBJ databases">
        <title>Comparative genomics reveals a dynamic genome evolution in the ectomycorrhizal milk-cap (Lactarius) mushrooms.</title>
        <authorList>
            <consortium name="DOE Joint Genome Institute"/>
            <person name="Lebreton A."/>
            <person name="Tang N."/>
            <person name="Kuo A."/>
            <person name="LaButti K."/>
            <person name="Drula E."/>
            <person name="Barry K."/>
            <person name="Clum A."/>
            <person name="Lipzen A."/>
            <person name="Mousain D."/>
            <person name="Ng V."/>
            <person name="Wang R."/>
            <person name="Wang X."/>
            <person name="Dai Y."/>
            <person name="Henrissat B."/>
            <person name="Grigoriev I.V."/>
            <person name="Guerin-Laguette A."/>
            <person name="Yu F."/>
            <person name="Martin F.M."/>
        </authorList>
    </citation>
    <scope>NUCLEOTIDE SEQUENCE</scope>
    <source>
        <strain evidence="3">QP</strain>
    </source>
</reference>
<accession>A0AAD4LS84</accession>
<keyword evidence="4" id="KW-1185">Reference proteome</keyword>
<dbReference type="PRINTS" id="PR00625">
    <property type="entry name" value="JDOMAIN"/>
</dbReference>
<dbReference type="PROSITE" id="PS50076">
    <property type="entry name" value="DNAJ_2"/>
    <property type="match status" value="1"/>
</dbReference>
<feature type="compositionally biased region" description="Basic and acidic residues" evidence="1">
    <location>
        <begin position="290"/>
        <end position="299"/>
    </location>
</feature>
<dbReference type="InterPro" id="IPR001623">
    <property type="entry name" value="DnaJ_domain"/>
</dbReference>
<dbReference type="Gene3D" id="1.10.287.110">
    <property type="entry name" value="DnaJ domain"/>
    <property type="match status" value="1"/>
</dbReference>
<evidence type="ECO:0000313" key="4">
    <source>
        <dbReference type="Proteomes" id="UP001201163"/>
    </source>
</evidence>
<dbReference type="Proteomes" id="UP001201163">
    <property type="component" value="Unassembled WGS sequence"/>
</dbReference>